<reference evidence="6" key="1">
    <citation type="journal article" date="2017" name="Front. Plant Sci.">
        <title>Climate Clever Clovers: New Paradigm to Reduce the Environmental Footprint of Ruminants by Breeding Low Methanogenic Forages Utilizing Haplotype Variation.</title>
        <authorList>
            <person name="Kaur P."/>
            <person name="Appels R."/>
            <person name="Bayer P.E."/>
            <person name="Keeble-Gagnere G."/>
            <person name="Wang J."/>
            <person name="Hirakawa H."/>
            <person name="Shirasawa K."/>
            <person name="Vercoe P."/>
            <person name="Stefanova K."/>
            <person name="Durmic Z."/>
            <person name="Nichols P."/>
            <person name="Revell C."/>
            <person name="Isobe S.N."/>
            <person name="Edwards D."/>
            <person name="Erskine W."/>
        </authorList>
    </citation>
    <scope>NUCLEOTIDE SEQUENCE [LARGE SCALE GENOMIC DNA]</scope>
    <source>
        <strain evidence="6">cv. Daliak</strain>
    </source>
</reference>
<name>A0A2Z6NKC5_TRISU</name>
<keyword evidence="2" id="KW-0540">Nuclease</keyword>
<evidence type="ECO:0000256" key="2">
    <source>
        <dbReference type="ARBA" id="ARBA00022722"/>
    </source>
</evidence>
<gene>
    <name evidence="5" type="ORF">TSUD_112280</name>
</gene>
<dbReference type="InterPro" id="IPR001568">
    <property type="entry name" value="RNase_T2-like"/>
</dbReference>
<evidence type="ECO:0000313" key="5">
    <source>
        <dbReference type="EMBL" id="GAU44854.1"/>
    </source>
</evidence>
<evidence type="ECO:0000256" key="4">
    <source>
        <dbReference type="RuleBase" id="RU004328"/>
    </source>
</evidence>
<evidence type="ECO:0000313" key="6">
    <source>
        <dbReference type="Proteomes" id="UP000242715"/>
    </source>
</evidence>
<dbReference type="AlphaFoldDB" id="A0A2Z6NKC5"/>
<dbReference type="Proteomes" id="UP000242715">
    <property type="component" value="Unassembled WGS sequence"/>
</dbReference>
<dbReference type="PANTHER" id="PTHR11240:SF22">
    <property type="entry name" value="RIBONUCLEASE T2"/>
    <property type="match status" value="1"/>
</dbReference>
<dbReference type="GO" id="GO:0033897">
    <property type="term" value="F:ribonuclease T2 activity"/>
    <property type="evidence" value="ECO:0007669"/>
    <property type="project" value="InterPro"/>
</dbReference>
<keyword evidence="3" id="KW-0456">Lyase</keyword>
<proteinExistence type="inferred from homology"/>
<dbReference type="InterPro" id="IPR033130">
    <property type="entry name" value="RNase_T2_His_AS_2"/>
</dbReference>
<dbReference type="GO" id="GO:0006401">
    <property type="term" value="P:RNA catabolic process"/>
    <property type="evidence" value="ECO:0007669"/>
    <property type="project" value="TreeGrafter"/>
</dbReference>
<dbReference type="Gene3D" id="3.90.730.10">
    <property type="entry name" value="Ribonuclease T2-like"/>
    <property type="match status" value="1"/>
</dbReference>
<keyword evidence="6" id="KW-1185">Reference proteome</keyword>
<keyword evidence="2" id="KW-0378">Hydrolase</keyword>
<evidence type="ECO:0000256" key="1">
    <source>
        <dbReference type="ARBA" id="ARBA00007469"/>
    </source>
</evidence>
<dbReference type="InterPro" id="IPR036430">
    <property type="entry name" value="RNase_T2-like_sf"/>
</dbReference>
<dbReference type="Pfam" id="PF00445">
    <property type="entry name" value="Ribonuclease_T2"/>
    <property type="match status" value="1"/>
</dbReference>
<dbReference type="PROSITE" id="PS00530">
    <property type="entry name" value="RNASE_T2_1"/>
    <property type="match status" value="1"/>
</dbReference>
<dbReference type="EMBL" id="DF974079">
    <property type="protein sequence ID" value="GAU44854.1"/>
    <property type="molecule type" value="Genomic_DNA"/>
</dbReference>
<dbReference type="PROSITE" id="PS00531">
    <property type="entry name" value="RNASE_T2_2"/>
    <property type="match status" value="1"/>
</dbReference>
<evidence type="ECO:0000256" key="3">
    <source>
        <dbReference type="ARBA" id="ARBA00023239"/>
    </source>
</evidence>
<dbReference type="GO" id="GO:0003723">
    <property type="term" value="F:RNA binding"/>
    <property type="evidence" value="ECO:0007669"/>
    <property type="project" value="InterPro"/>
</dbReference>
<dbReference type="PANTHER" id="PTHR11240">
    <property type="entry name" value="RIBONUCLEASE T2"/>
    <property type="match status" value="1"/>
</dbReference>
<protein>
    <submittedName>
        <fullName evidence="5">Uncharacterized protein</fullName>
    </submittedName>
</protein>
<organism evidence="5 6">
    <name type="scientific">Trifolium subterraneum</name>
    <name type="common">Subterranean clover</name>
    <dbReference type="NCBI Taxonomy" id="3900"/>
    <lineage>
        <taxon>Eukaryota</taxon>
        <taxon>Viridiplantae</taxon>
        <taxon>Streptophyta</taxon>
        <taxon>Embryophyta</taxon>
        <taxon>Tracheophyta</taxon>
        <taxon>Spermatophyta</taxon>
        <taxon>Magnoliopsida</taxon>
        <taxon>eudicotyledons</taxon>
        <taxon>Gunneridae</taxon>
        <taxon>Pentapetalae</taxon>
        <taxon>rosids</taxon>
        <taxon>fabids</taxon>
        <taxon>Fabales</taxon>
        <taxon>Fabaceae</taxon>
        <taxon>Papilionoideae</taxon>
        <taxon>50 kb inversion clade</taxon>
        <taxon>NPAAA clade</taxon>
        <taxon>Hologalegina</taxon>
        <taxon>IRL clade</taxon>
        <taxon>Trifolieae</taxon>
        <taxon>Trifolium</taxon>
    </lineage>
</organism>
<comment type="similarity">
    <text evidence="1 4">Belongs to the RNase T2 family.</text>
</comment>
<dbReference type="SUPFAM" id="SSF55895">
    <property type="entry name" value="Ribonuclease Rh-like"/>
    <property type="match status" value="1"/>
</dbReference>
<dbReference type="OrthoDB" id="1898737at2759"/>
<accession>A0A2Z6NKC5</accession>
<dbReference type="GO" id="GO:0005576">
    <property type="term" value="C:extracellular region"/>
    <property type="evidence" value="ECO:0007669"/>
    <property type="project" value="TreeGrafter"/>
</dbReference>
<dbReference type="InterPro" id="IPR018188">
    <property type="entry name" value="RNase_T2_His_AS_1"/>
</dbReference>
<sequence>MVFQWGPGFCRSPGSNCNTPSIVSNKFTIHGLWPSNHSEPQPNECIKSNAKGGSLDPAKLPTKLITNLMTSWPSYRGTSARFWKDQWSKHGTCSFNRFDQIQYFNLAFNNWSGMGLYDLLKSEKIEPGTQNAPNTYDKNKFIEAIKKHRFKDEVTVTPLFYCNNNIDLTEIRMCLDDDGFQYMNCTGTSPKLMDTCGQQIEWYK</sequence>